<dbReference type="CDD" id="cd00776">
    <property type="entry name" value="AsxRS_core"/>
    <property type="match status" value="1"/>
</dbReference>
<dbReference type="FunFam" id="1.50.40.10:FF:000029">
    <property type="entry name" value="Solute carrier family 25 member 28"/>
    <property type="match status" value="1"/>
</dbReference>
<dbReference type="SUPFAM" id="SSF103506">
    <property type="entry name" value="Mitochondrial carrier"/>
    <property type="match status" value="1"/>
</dbReference>
<comment type="similarity">
    <text evidence="2">Belongs to the class-II aminoacyl-tRNA synthetase family.</text>
</comment>
<keyword evidence="12" id="KW-0030">Aminoacyl-tRNA synthetase</keyword>
<dbReference type="NCBIfam" id="TIGR00457">
    <property type="entry name" value="asnS"/>
    <property type="match status" value="1"/>
</dbReference>
<dbReference type="PRINTS" id="PR01042">
    <property type="entry name" value="TRNASYNTHASP"/>
</dbReference>
<dbReference type="InterPro" id="IPR045864">
    <property type="entry name" value="aa-tRNA-synth_II/BPL/LPL"/>
</dbReference>
<evidence type="ECO:0000256" key="8">
    <source>
        <dbReference type="ARBA" id="ARBA00022840"/>
    </source>
</evidence>
<dbReference type="Pfam" id="PF01336">
    <property type="entry name" value="tRNA_anti-codon"/>
    <property type="match status" value="1"/>
</dbReference>
<dbReference type="InParanoid" id="E5A3K9"/>
<keyword evidence="9" id="KW-0648">Protein biosynthesis</keyword>
<keyword evidence="16" id="KW-1185">Reference proteome</keyword>
<accession>E5A3K9</accession>
<keyword evidence="11 13" id="KW-0472">Membrane</keyword>
<dbReference type="InterPro" id="IPR012340">
    <property type="entry name" value="NA-bd_OB-fold"/>
</dbReference>
<sequence>MNWLLPIRRSALRPQSLSPRSLPATPYAKALSLRRPRCSSTFSPTNIAALLKPAPLSTSPQNAPSDGQPLTINGFVRSVRKQKRIAFAVIGDGSTLQTVQAVLPPQLAEGLSNGAAVAVTGTWAPSLGKGQSHELQVDHVRLLGENDAAKYQTAEFLRTLPHLRSRLPFNSLILRLRSLVTAHVTSYFAKHDFVQCHTPIITSSDCEGAGEVFTVAPEVPSPATPEATSTNQMKQREDLFFGSPKYLTVSGQLHLEALAQSVNKVWTLSPAFRAEKSDTARHLSEFYMLEAELAFVDDVNQIMDVVEDMLRSVTSEVKSSTVGHELLEARAQAHEQEDGGVSPDTLVQRWQGLVAGPWPRITYGNAVQHLKDAVAQGKVSFEFAPGHADGLQTEHERYLAESVGLGGPVFVTDYPRNIKPFYMAPSTSMQTEAQAATTVACFDLLVPEICELVGGSMREHRLHELLQAMKEHGLQGAEGAADGDEAATEDALQWYVDLRRYGSVPHGGFGLGFDRLLCYLSGVSNIRDCLSLQRNVPSLLRFRALEPLWRAPEARVRGTCTSSRHKEEAAIRCATRMFMATSVLRPNDCSSNQGLSRLIAEYSVIPLSSICTDSDASVVGSVKVVGAGGDDQIRYVKSEEQITPHHPNSAIRDSGANCRIDDDVEASAGDWEDVEGENPKLPPVIIVRPSRASARLRHALELAILPLKHCLPAIATLDSAAPVAGRLMATTRDGPAVPIEEEHDYEALPPNFSLSANMLAGAFAGIAEHSVMYPVDLLKTRMQIVNPSPSAMYSGISNAMVTISRAEGFWSLWRGLSRPAHAVYFASYEATKHALGGNEGGSEEHHPFAAAASGAAATISSDALMNPFDVIKQRMQLHGSIYKSVPQCAQHVFRTEGIGAFYVSYPTTLCMTVPFTALQFMAYESMSKVMNPTGRYDPYTHCFAGGIAGGFAAGLTTPLDVIKTLLQTRGNATDAELRSVSGLMQAAKIIHQREGWRGYFRGLKPRIITTMPSTAICWSAYEMAKAFFIRRSTNAATAI</sequence>
<dbReference type="InterPro" id="IPR004364">
    <property type="entry name" value="Aa-tRNA-synt_II"/>
</dbReference>
<dbReference type="GO" id="GO:0006421">
    <property type="term" value="P:asparaginyl-tRNA aminoacylation"/>
    <property type="evidence" value="ECO:0007669"/>
    <property type="project" value="InterPro"/>
</dbReference>
<dbReference type="OMA" id="GANCRID"/>
<dbReference type="GO" id="GO:0005739">
    <property type="term" value="C:mitochondrion"/>
    <property type="evidence" value="ECO:0007669"/>
    <property type="project" value="TreeGrafter"/>
</dbReference>
<feature type="domain" description="Aminoacyl-transfer RNA synthetases class-II family profile" evidence="14">
    <location>
        <begin position="174"/>
        <end position="547"/>
    </location>
</feature>
<evidence type="ECO:0000256" key="6">
    <source>
        <dbReference type="ARBA" id="ARBA00022741"/>
    </source>
</evidence>
<dbReference type="InterPro" id="IPR006195">
    <property type="entry name" value="aa-tRNA-synth_II"/>
</dbReference>
<proteinExistence type="inferred from homology"/>
<dbReference type="InterPro" id="IPR023395">
    <property type="entry name" value="MCP_dom_sf"/>
</dbReference>
<dbReference type="GO" id="GO:0016020">
    <property type="term" value="C:membrane"/>
    <property type="evidence" value="ECO:0007669"/>
    <property type="project" value="UniProtKB-SubCell"/>
</dbReference>
<dbReference type="InterPro" id="IPR018108">
    <property type="entry name" value="MCP_transmembrane"/>
</dbReference>
<dbReference type="SUPFAM" id="SSF55681">
    <property type="entry name" value="Class II aaRS and biotin synthetases"/>
    <property type="match status" value="1"/>
</dbReference>
<comment type="subcellular location">
    <subcellularLocation>
        <location evidence="1">Membrane</location>
        <topology evidence="1">Multi-pass membrane protein</topology>
    </subcellularLocation>
</comment>
<feature type="repeat" description="Solcar" evidence="13">
    <location>
        <begin position="752"/>
        <end position="842"/>
    </location>
</feature>
<evidence type="ECO:0000313" key="16">
    <source>
        <dbReference type="Proteomes" id="UP000002668"/>
    </source>
</evidence>
<evidence type="ECO:0000259" key="14">
    <source>
        <dbReference type="PROSITE" id="PS50862"/>
    </source>
</evidence>
<evidence type="ECO:0000313" key="15">
    <source>
        <dbReference type="EMBL" id="CBX98222.1"/>
    </source>
</evidence>
<evidence type="ECO:0000256" key="3">
    <source>
        <dbReference type="ARBA" id="ARBA00012816"/>
    </source>
</evidence>
<evidence type="ECO:0000256" key="5">
    <source>
        <dbReference type="ARBA" id="ARBA00022692"/>
    </source>
</evidence>
<dbReference type="InterPro" id="IPR004365">
    <property type="entry name" value="NA-bd_OB_tRNA"/>
</dbReference>
<gene>
    <name evidence="15" type="ORF">LEMA_P096310.1</name>
</gene>
<dbReference type="GO" id="GO:0004816">
    <property type="term" value="F:asparagine-tRNA ligase activity"/>
    <property type="evidence" value="ECO:0007669"/>
    <property type="project" value="UniProtKB-EC"/>
</dbReference>
<keyword evidence="5 13" id="KW-0812">Transmembrane</keyword>
<organism evidence="16">
    <name type="scientific">Leptosphaeria maculans (strain JN3 / isolate v23.1.3 / race Av1-4-5-6-7-8)</name>
    <name type="common">Blackleg fungus</name>
    <name type="synonym">Phoma lingam</name>
    <dbReference type="NCBI Taxonomy" id="985895"/>
    <lineage>
        <taxon>Eukaryota</taxon>
        <taxon>Fungi</taxon>
        <taxon>Dikarya</taxon>
        <taxon>Ascomycota</taxon>
        <taxon>Pezizomycotina</taxon>
        <taxon>Dothideomycetes</taxon>
        <taxon>Pleosporomycetidae</taxon>
        <taxon>Pleosporales</taxon>
        <taxon>Pleosporineae</taxon>
        <taxon>Leptosphaeriaceae</taxon>
        <taxon>Plenodomus</taxon>
        <taxon>Plenodomus lingam/Leptosphaeria maculans species complex</taxon>
    </lineage>
</organism>
<dbReference type="VEuPathDB" id="FungiDB:LEMA_P096310.1"/>
<name>E5A3K9_LEPMJ</name>
<feature type="repeat" description="Solcar" evidence="13">
    <location>
        <begin position="845"/>
        <end position="929"/>
    </location>
</feature>
<dbReference type="PANTHER" id="PTHR22594:SF34">
    <property type="entry name" value="ASPARAGINE--TRNA LIGASE, MITOCHONDRIAL-RELATED"/>
    <property type="match status" value="1"/>
</dbReference>
<dbReference type="STRING" id="985895.E5A3K9"/>
<keyword evidence="8" id="KW-0067">ATP-binding</keyword>
<keyword evidence="7" id="KW-0999">Mitochondrion inner membrane</keyword>
<evidence type="ECO:0000256" key="2">
    <source>
        <dbReference type="ARBA" id="ARBA00008226"/>
    </source>
</evidence>
<evidence type="ECO:0000256" key="13">
    <source>
        <dbReference type="PROSITE-ProRule" id="PRU00282"/>
    </source>
</evidence>
<dbReference type="EC" id="6.1.1.22" evidence="3"/>
<evidence type="ECO:0000256" key="12">
    <source>
        <dbReference type="ARBA" id="ARBA00023146"/>
    </source>
</evidence>
<dbReference type="PROSITE" id="PS50920">
    <property type="entry name" value="SOLCAR"/>
    <property type="match status" value="3"/>
</dbReference>
<dbReference type="PANTHER" id="PTHR22594">
    <property type="entry name" value="ASPARTYL/LYSYL-TRNA SYNTHETASE"/>
    <property type="match status" value="1"/>
</dbReference>
<dbReference type="GO" id="GO:0003676">
    <property type="term" value="F:nucleic acid binding"/>
    <property type="evidence" value="ECO:0007669"/>
    <property type="project" value="InterPro"/>
</dbReference>
<keyword evidence="6" id="KW-0547">Nucleotide-binding</keyword>
<dbReference type="eggNOG" id="KOG0760">
    <property type="taxonomic scope" value="Eukaryota"/>
</dbReference>
<dbReference type="Proteomes" id="UP000002668">
    <property type="component" value="Genome"/>
</dbReference>
<dbReference type="OrthoDB" id="43906at2759"/>
<dbReference type="InterPro" id="IPR002312">
    <property type="entry name" value="Asp/Asn-tRNA-synth_IIb"/>
</dbReference>
<dbReference type="AlphaFoldDB" id="E5A3K9"/>
<dbReference type="HOGENOM" id="CLU_011004_0_0_1"/>
<evidence type="ECO:0000256" key="11">
    <source>
        <dbReference type="ARBA" id="ARBA00023136"/>
    </source>
</evidence>
<keyword evidence="4" id="KW-0436">Ligase</keyword>
<evidence type="ECO:0000256" key="9">
    <source>
        <dbReference type="ARBA" id="ARBA00022917"/>
    </source>
</evidence>
<dbReference type="SUPFAM" id="SSF50249">
    <property type="entry name" value="Nucleic acid-binding proteins"/>
    <property type="match status" value="1"/>
</dbReference>
<dbReference type="CDD" id="cd04318">
    <property type="entry name" value="EcAsnRS_like_N"/>
    <property type="match status" value="1"/>
</dbReference>
<keyword evidence="10" id="KW-1133">Transmembrane helix</keyword>
<dbReference type="InterPro" id="IPR004522">
    <property type="entry name" value="Asn-tRNA-ligase"/>
</dbReference>
<dbReference type="Pfam" id="PF00152">
    <property type="entry name" value="tRNA-synt_2"/>
    <property type="match status" value="1"/>
</dbReference>
<evidence type="ECO:0000256" key="7">
    <source>
        <dbReference type="ARBA" id="ARBA00022792"/>
    </source>
</evidence>
<evidence type="ECO:0000256" key="1">
    <source>
        <dbReference type="ARBA" id="ARBA00004141"/>
    </source>
</evidence>
<dbReference type="eggNOG" id="KOG0554">
    <property type="taxonomic scope" value="Eukaryota"/>
</dbReference>
<evidence type="ECO:0000256" key="10">
    <source>
        <dbReference type="ARBA" id="ARBA00022989"/>
    </source>
</evidence>
<reference evidence="16" key="1">
    <citation type="journal article" date="2011" name="Nat. Commun.">
        <title>Effector diversification within compartments of the Leptosphaeria maculans genome affected by Repeat-Induced Point mutations.</title>
        <authorList>
            <person name="Rouxel T."/>
            <person name="Grandaubert J."/>
            <person name="Hane J.K."/>
            <person name="Hoede C."/>
            <person name="van de Wouw A.P."/>
            <person name="Couloux A."/>
            <person name="Dominguez V."/>
            <person name="Anthouard V."/>
            <person name="Bally P."/>
            <person name="Bourras S."/>
            <person name="Cozijnsen A.J."/>
            <person name="Ciuffetti L.M."/>
            <person name="Degrave A."/>
            <person name="Dilmaghani A."/>
            <person name="Duret L."/>
            <person name="Fudal I."/>
            <person name="Goodwin S.B."/>
            <person name="Gout L."/>
            <person name="Glaser N."/>
            <person name="Linglin J."/>
            <person name="Kema G.H.J."/>
            <person name="Lapalu N."/>
            <person name="Lawrence C.B."/>
            <person name="May K."/>
            <person name="Meyer M."/>
            <person name="Ollivier B."/>
            <person name="Poulain J."/>
            <person name="Schoch C.L."/>
            <person name="Simon A."/>
            <person name="Spatafora J.W."/>
            <person name="Stachowiak A."/>
            <person name="Turgeon B.G."/>
            <person name="Tyler B.M."/>
            <person name="Vincent D."/>
            <person name="Weissenbach J."/>
            <person name="Amselem J."/>
            <person name="Quesneville H."/>
            <person name="Oliver R.P."/>
            <person name="Wincker P."/>
            <person name="Balesdent M.-H."/>
            <person name="Howlett B.J."/>
        </authorList>
    </citation>
    <scope>NUCLEOTIDE SEQUENCE [LARGE SCALE GENOMIC DNA]</scope>
    <source>
        <strain evidence="16">JN3 / isolate v23.1.3 / race Av1-4-5-6-7-8</strain>
    </source>
</reference>
<dbReference type="Gene3D" id="2.40.50.140">
    <property type="entry name" value="Nucleic acid-binding proteins"/>
    <property type="match status" value="1"/>
</dbReference>
<protein>
    <recommendedName>
        <fullName evidence="3">asparagine--tRNA ligase</fullName>
        <ecNumber evidence="3">6.1.1.22</ecNumber>
    </recommendedName>
</protein>
<dbReference type="EMBL" id="FP929133">
    <property type="protein sequence ID" value="CBX98222.1"/>
    <property type="molecule type" value="Genomic_DNA"/>
</dbReference>
<evidence type="ECO:0000256" key="4">
    <source>
        <dbReference type="ARBA" id="ARBA00022598"/>
    </source>
</evidence>
<dbReference type="GO" id="GO:0005524">
    <property type="term" value="F:ATP binding"/>
    <property type="evidence" value="ECO:0007669"/>
    <property type="project" value="UniProtKB-KW"/>
</dbReference>
<dbReference type="Gene3D" id="3.30.930.10">
    <property type="entry name" value="Bira Bifunctional Protein, Domain 2"/>
    <property type="match status" value="1"/>
</dbReference>
<dbReference type="Pfam" id="PF00153">
    <property type="entry name" value="Mito_carr"/>
    <property type="match status" value="3"/>
</dbReference>
<dbReference type="PROSITE" id="PS50862">
    <property type="entry name" value="AA_TRNA_LIGASE_II"/>
    <property type="match status" value="1"/>
</dbReference>
<dbReference type="Gene3D" id="1.50.40.10">
    <property type="entry name" value="Mitochondrial carrier domain"/>
    <property type="match status" value="1"/>
</dbReference>
<keyword evidence="7" id="KW-0496">Mitochondrion</keyword>
<feature type="repeat" description="Solcar" evidence="13">
    <location>
        <begin position="936"/>
        <end position="1027"/>
    </location>
</feature>